<dbReference type="InterPro" id="IPR050090">
    <property type="entry name" value="Tyrosine_recombinase_XerCD"/>
</dbReference>
<dbReference type="PANTHER" id="PTHR30349:SF41">
    <property type="entry name" value="INTEGRASE_RECOMBINASE PROTEIN MJ0367-RELATED"/>
    <property type="match status" value="1"/>
</dbReference>
<dbReference type="Pfam" id="PF02899">
    <property type="entry name" value="Phage_int_SAM_1"/>
    <property type="match status" value="1"/>
</dbReference>
<dbReference type="PROSITE" id="PS51900">
    <property type="entry name" value="CB"/>
    <property type="match status" value="1"/>
</dbReference>
<keyword evidence="3 5" id="KW-0238">DNA-binding</keyword>
<dbReference type="InterPro" id="IPR013762">
    <property type="entry name" value="Integrase-like_cat_sf"/>
</dbReference>
<comment type="caution">
    <text evidence="9">The sequence shown here is derived from an EMBL/GenBank/DDBJ whole genome shotgun (WGS) entry which is preliminary data.</text>
</comment>
<protein>
    <submittedName>
        <fullName evidence="9">Tyrosine-type recombinase/integrase</fullName>
    </submittedName>
</protein>
<evidence type="ECO:0000256" key="6">
    <source>
        <dbReference type="SAM" id="MobiDB-lite"/>
    </source>
</evidence>
<evidence type="ECO:0000259" key="7">
    <source>
        <dbReference type="PROSITE" id="PS51898"/>
    </source>
</evidence>
<evidence type="ECO:0000256" key="3">
    <source>
        <dbReference type="ARBA" id="ARBA00023125"/>
    </source>
</evidence>
<feature type="compositionally biased region" description="Polar residues" evidence="6">
    <location>
        <begin position="127"/>
        <end position="136"/>
    </location>
</feature>
<gene>
    <name evidence="9" type="ORF">ACFFGA_06850</name>
</gene>
<reference evidence="9 10" key="1">
    <citation type="submission" date="2024-09" db="EMBL/GenBank/DDBJ databases">
        <authorList>
            <person name="Sun Q."/>
            <person name="Mori K."/>
        </authorList>
    </citation>
    <scope>NUCLEOTIDE SEQUENCE [LARGE SCALE GENOMIC DNA]</scope>
    <source>
        <strain evidence="9 10">NCAIM B.02481</strain>
    </source>
</reference>
<dbReference type="InterPro" id="IPR010998">
    <property type="entry name" value="Integrase_recombinase_N"/>
</dbReference>
<proteinExistence type="inferred from homology"/>
<dbReference type="InterPro" id="IPR011010">
    <property type="entry name" value="DNA_brk_join_enz"/>
</dbReference>
<name>A0ABV6Q7L3_9FLAO</name>
<evidence type="ECO:0000256" key="4">
    <source>
        <dbReference type="ARBA" id="ARBA00023172"/>
    </source>
</evidence>
<dbReference type="SUPFAM" id="SSF56349">
    <property type="entry name" value="DNA breaking-rejoining enzymes"/>
    <property type="match status" value="1"/>
</dbReference>
<dbReference type="Gene3D" id="1.10.443.10">
    <property type="entry name" value="Intergrase catalytic core"/>
    <property type="match status" value="1"/>
</dbReference>
<dbReference type="PROSITE" id="PS51898">
    <property type="entry name" value="TYR_RECOMBINASE"/>
    <property type="match status" value="1"/>
</dbReference>
<keyword evidence="2" id="KW-0229">DNA integration</keyword>
<evidence type="ECO:0000256" key="2">
    <source>
        <dbReference type="ARBA" id="ARBA00022908"/>
    </source>
</evidence>
<dbReference type="RefSeq" id="WP_386061579.1">
    <property type="nucleotide sequence ID" value="NZ_JBHLTQ010000003.1"/>
</dbReference>
<evidence type="ECO:0000256" key="5">
    <source>
        <dbReference type="PROSITE-ProRule" id="PRU01248"/>
    </source>
</evidence>
<keyword evidence="10" id="KW-1185">Reference proteome</keyword>
<evidence type="ECO:0000256" key="1">
    <source>
        <dbReference type="ARBA" id="ARBA00008857"/>
    </source>
</evidence>
<evidence type="ECO:0000313" key="10">
    <source>
        <dbReference type="Proteomes" id="UP001589832"/>
    </source>
</evidence>
<dbReference type="Proteomes" id="UP001589832">
    <property type="component" value="Unassembled WGS sequence"/>
</dbReference>
<comment type="similarity">
    <text evidence="1">Belongs to the 'phage' integrase family.</text>
</comment>
<keyword evidence="4" id="KW-0233">DNA recombination</keyword>
<dbReference type="EMBL" id="JBHLTQ010000003">
    <property type="protein sequence ID" value="MFC0604263.1"/>
    <property type="molecule type" value="Genomic_DNA"/>
</dbReference>
<dbReference type="InterPro" id="IPR004107">
    <property type="entry name" value="Integrase_SAM-like_N"/>
</dbReference>
<dbReference type="InterPro" id="IPR044068">
    <property type="entry name" value="CB"/>
</dbReference>
<sequence>MQNIYELITLEFLNEHDLEHDLEHKRKFTEPKIYDANGDLKERWYVYFSFRNPETGKLQRMKNIYGGANRYKTKSERYSILNLYRKRLLKFLNEGYNPFEENTEFHQKRTNESKVVPQNKQQNLNADIANTNIDQQNKTENKPQQEESYSMPIHKAFDKAILLKTNVVSKTTLNDYKTRISQFQKWLSEKHKNITKVNQINKKIVVEFLNGVQLSSSARNRNNYRVVLSSIFQLMEDNELMEKNFIKQIKSIRTKPNRHKTYSLKEQKAIFEFLETNDRLLLLYIKFISYNLLRPIEVCRLKIKDINIEQKTLHFQAKNKILKTKIIPDILFKELPDLTKLNGEFLLFTPNGIGGEWNTALINRRDYFSKRFKSVIKDRFGFNENYSLYSFRHTFITKLYRALKKDSSPYEAKSKLMQITGHTTMTALEKYLRDIDAELPEDYSDLL</sequence>
<organism evidence="9 10">
    <name type="scientific">Winogradskyella pulchriflava</name>
    <dbReference type="NCBI Taxonomy" id="1110688"/>
    <lineage>
        <taxon>Bacteria</taxon>
        <taxon>Pseudomonadati</taxon>
        <taxon>Bacteroidota</taxon>
        <taxon>Flavobacteriia</taxon>
        <taxon>Flavobacteriales</taxon>
        <taxon>Flavobacteriaceae</taxon>
        <taxon>Winogradskyella</taxon>
    </lineage>
</organism>
<feature type="domain" description="Tyr recombinase" evidence="7">
    <location>
        <begin position="257"/>
        <end position="444"/>
    </location>
</feature>
<feature type="region of interest" description="Disordered" evidence="6">
    <location>
        <begin position="127"/>
        <end position="148"/>
    </location>
</feature>
<dbReference type="Gene3D" id="1.10.150.130">
    <property type="match status" value="1"/>
</dbReference>
<feature type="domain" description="Core-binding (CB)" evidence="8">
    <location>
        <begin position="148"/>
        <end position="236"/>
    </location>
</feature>
<evidence type="ECO:0000313" key="9">
    <source>
        <dbReference type="EMBL" id="MFC0604263.1"/>
    </source>
</evidence>
<dbReference type="PANTHER" id="PTHR30349">
    <property type="entry name" value="PHAGE INTEGRASE-RELATED"/>
    <property type="match status" value="1"/>
</dbReference>
<evidence type="ECO:0000259" key="8">
    <source>
        <dbReference type="PROSITE" id="PS51900"/>
    </source>
</evidence>
<dbReference type="InterPro" id="IPR002104">
    <property type="entry name" value="Integrase_catalytic"/>
</dbReference>
<accession>A0ABV6Q7L3</accession>